<dbReference type="InterPro" id="IPR039448">
    <property type="entry name" value="Beta_helix"/>
</dbReference>
<evidence type="ECO:0000313" key="5">
    <source>
        <dbReference type="EMBL" id="SDW84424.1"/>
    </source>
</evidence>
<evidence type="ECO:0000256" key="3">
    <source>
        <dbReference type="ARBA" id="ARBA00022729"/>
    </source>
</evidence>
<sequence>MKKLWIALALLIAGGITAGILIFSECTQAAASSCLYVAADGDDSNDGSKSAPLQTLNAASEQAEPGTIVYVRGGTYEEPLEVSQSGSASNPVTFEAYEDEEVILSGEEMEEEAGITAMIRIEKQDHITIRGFTIQNLSTELNNETPVGIFVHDSAEGITLDNNHIRGIETNADSGNAHGIAVYGRESITDVEVINNTVENLVLGSSEAVVLNGNVEDFTIASNTVRHNDNIGIDMIGYEDVGDDPDLDYTRNGMVENNTVYDNSSYGNPAYGEGDVYAAGGIYVDGGSDIDIQNNTVYRNDLGIEATSEQDGEQADNIRITGNTVYENNFTGISIGGYDEKRGGTKDSTIAENVIYRNDTNDLDGGQLLLQNDTENNRIENNILTAGSSRVFVANYFEDNTDNEFDQNVYHREKGKKGIWIWENEQVSTLNEFQSLIGSNNDSRYVNPQYKNASNYNFELSQDSPARDVIE</sequence>
<name>A0A1H2WW05_9BACI</name>
<dbReference type="OrthoDB" id="9795486at2"/>
<keyword evidence="6" id="KW-1185">Reference proteome</keyword>
<evidence type="ECO:0000256" key="1">
    <source>
        <dbReference type="ARBA" id="ARBA00004613"/>
    </source>
</evidence>
<dbReference type="SUPFAM" id="SSF51126">
    <property type="entry name" value="Pectin lyase-like"/>
    <property type="match status" value="1"/>
</dbReference>
<dbReference type="RefSeq" id="WP_091615702.1">
    <property type="nucleotide sequence ID" value="NZ_FNNC01000006.1"/>
</dbReference>
<evidence type="ECO:0000313" key="6">
    <source>
        <dbReference type="Proteomes" id="UP000199488"/>
    </source>
</evidence>
<protein>
    <submittedName>
        <fullName evidence="5">Parallel beta-helix repeat (Two copies)</fullName>
    </submittedName>
</protein>
<dbReference type="Gene3D" id="2.160.20.10">
    <property type="entry name" value="Single-stranded right-handed beta-helix, Pectin lyase-like"/>
    <property type="match status" value="1"/>
</dbReference>
<organism evidence="5 6">
    <name type="scientific">Marinococcus luteus</name>
    <dbReference type="NCBI Taxonomy" id="1122204"/>
    <lineage>
        <taxon>Bacteria</taxon>
        <taxon>Bacillati</taxon>
        <taxon>Bacillota</taxon>
        <taxon>Bacilli</taxon>
        <taxon>Bacillales</taxon>
        <taxon>Bacillaceae</taxon>
        <taxon>Marinococcus</taxon>
    </lineage>
</organism>
<accession>A0A1H2WW05</accession>
<dbReference type="GO" id="GO:0016837">
    <property type="term" value="F:carbon-oxygen lyase activity, acting on polysaccharides"/>
    <property type="evidence" value="ECO:0007669"/>
    <property type="project" value="TreeGrafter"/>
</dbReference>
<gene>
    <name evidence="5" type="ORF">SAMN05421781_2508</name>
</gene>
<dbReference type="PANTHER" id="PTHR40088:SF2">
    <property type="entry name" value="SECRETED SUGAR HYDROLASE"/>
    <property type="match status" value="1"/>
</dbReference>
<comment type="subcellular location">
    <subcellularLocation>
        <location evidence="1">Secreted</location>
    </subcellularLocation>
</comment>
<keyword evidence="2" id="KW-0964">Secreted</keyword>
<dbReference type="GO" id="GO:0005576">
    <property type="term" value="C:extracellular region"/>
    <property type="evidence" value="ECO:0007669"/>
    <property type="project" value="UniProtKB-SubCell"/>
</dbReference>
<dbReference type="InterPro" id="IPR006626">
    <property type="entry name" value="PbH1"/>
</dbReference>
<dbReference type="Proteomes" id="UP000199488">
    <property type="component" value="Unassembled WGS sequence"/>
</dbReference>
<keyword evidence="3" id="KW-0732">Signal</keyword>
<dbReference type="InterPro" id="IPR052052">
    <property type="entry name" value="Polysaccharide_Lyase_9"/>
</dbReference>
<evidence type="ECO:0000256" key="2">
    <source>
        <dbReference type="ARBA" id="ARBA00022525"/>
    </source>
</evidence>
<feature type="domain" description="Right handed beta helix" evidence="4">
    <location>
        <begin position="148"/>
        <end position="338"/>
    </location>
</feature>
<dbReference type="EMBL" id="FNNC01000006">
    <property type="protein sequence ID" value="SDW84424.1"/>
    <property type="molecule type" value="Genomic_DNA"/>
</dbReference>
<dbReference type="STRING" id="1122204.SAMN05421781_2508"/>
<reference evidence="5 6" key="1">
    <citation type="submission" date="2016-10" db="EMBL/GenBank/DDBJ databases">
        <authorList>
            <person name="de Groot N.N."/>
        </authorList>
    </citation>
    <scope>NUCLEOTIDE SEQUENCE [LARGE SCALE GENOMIC DNA]</scope>
    <source>
        <strain evidence="5 6">DSM 23126</strain>
    </source>
</reference>
<dbReference type="SMART" id="SM00710">
    <property type="entry name" value="PbH1"/>
    <property type="match status" value="8"/>
</dbReference>
<dbReference type="InterPro" id="IPR011050">
    <property type="entry name" value="Pectin_lyase_fold/virulence"/>
</dbReference>
<dbReference type="Pfam" id="PF13229">
    <property type="entry name" value="Beta_helix"/>
    <property type="match status" value="1"/>
</dbReference>
<dbReference type="AlphaFoldDB" id="A0A1H2WW05"/>
<dbReference type="InterPro" id="IPR012334">
    <property type="entry name" value="Pectin_lyas_fold"/>
</dbReference>
<evidence type="ECO:0000259" key="4">
    <source>
        <dbReference type="Pfam" id="PF13229"/>
    </source>
</evidence>
<dbReference type="PANTHER" id="PTHR40088">
    <property type="entry name" value="PECTATE LYASE (EUROFUNG)"/>
    <property type="match status" value="1"/>
</dbReference>
<proteinExistence type="predicted"/>